<dbReference type="PRINTS" id="PR00069">
    <property type="entry name" value="ALDKETRDTASE"/>
</dbReference>
<dbReference type="GO" id="GO:0005829">
    <property type="term" value="C:cytosol"/>
    <property type="evidence" value="ECO:0007669"/>
    <property type="project" value="TreeGrafter"/>
</dbReference>
<sequence>MQKINVGGSGLMASPIVWGVMRIPQLSDQEALTMLETAYEHGINYFDNADIYGDGASEIKFGNALKASHIDRDQVLVQTKVGIDKKMYDFSKEHIIEGVEASLNRLQLDHVDTLLLHRPDPLMEPDEIAEAFLKLQNSGKVRQFGVSNFNPGQVDLLQQAVPQALIANQLQFSLMHTGMIDAGVHTNMQDARSIHHDGGLLEYSRLTNMTIQAWSPYQYGMFEGVFIDNPKFPELNAALQSVAKAHDTNVNAIASAWLLRIPASMQVVVGTMNPGRLAQICEADKVTLTRREWYDLYLAAGNDLP</sequence>
<dbReference type="InterPro" id="IPR023210">
    <property type="entry name" value="NADP_OxRdtase_dom"/>
</dbReference>
<evidence type="ECO:0000313" key="3">
    <source>
        <dbReference type="Proteomes" id="UP000257607"/>
    </source>
</evidence>
<accession>A0A385AC98</accession>
<dbReference type="InterPro" id="IPR036812">
    <property type="entry name" value="NAD(P)_OxRdtase_dom_sf"/>
</dbReference>
<proteinExistence type="predicted"/>
<dbReference type="Pfam" id="PF00248">
    <property type="entry name" value="Aldo_ket_red"/>
    <property type="match status" value="1"/>
</dbReference>
<name>A0A385AC98_LATCU</name>
<gene>
    <name evidence="2" type="ORF">DT351_01910</name>
</gene>
<dbReference type="CDD" id="cd19092">
    <property type="entry name" value="AKR_BsYcsN_EcYdhF-like"/>
    <property type="match status" value="1"/>
</dbReference>
<dbReference type="Gene3D" id="3.20.20.100">
    <property type="entry name" value="NADP-dependent oxidoreductase domain"/>
    <property type="match status" value="1"/>
</dbReference>
<dbReference type="AlphaFoldDB" id="A0A385AC98"/>
<dbReference type="PANTHER" id="PTHR43364">
    <property type="entry name" value="NADH-SPECIFIC METHYLGLYOXAL REDUCTASE-RELATED"/>
    <property type="match status" value="1"/>
</dbReference>
<dbReference type="Proteomes" id="UP000257607">
    <property type="component" value="Chromosome"/>
</dbReference>
<organism evidence="2 3">
    <name type="scientific">Latilactobacillus curvatus</name>
    <name type="common">Lactobacillus curvatus</name>
    <dbReference type="NCBI Taxonomy" id="28038"/>
    <lineage>
        <taxon>Bacteria</taxon>
        <taxon>Bacillati</taxon>
        <taxon>Bacillota</taxon>
        <taxon>Bacilli</taxon>
        <taxon>Lactobacillales</taxon>
        <taxon>Lactobacillaceae</taxon>
        <taxon>Latilactobacillus</taxon>
    </lineage>
</organism>
<dbReference type="EMBL" id="CP031003">
    <property type="protein sequence ID" value="AXN35188.1"/>
    <property type="molecule type" value="Genomic_DNA"/>
</dbReference>
<protein>
    <submittedName>
        <fullName evidence="2">Aldo/keto reductase</fullName>
    </submittedName>
</protein>
<evidence type="ECO:0000313" key="2">
    <source>
        <dbReference type="EMBL" id="AXN35188.1"/>
    </source>
</evidence>
<evidence type="ECO:0000259" key="1">
    <source>
        <dbReference type="Pfam" id="PF00248"/>
    </source>
</evidence>
<feature type="domain" description="NADP-dependent oxidoreductase" evidence="1">
    <location>
        <begin position="15"/>
        <end position="293"/>
    </location>
</feature>
<dbReference type="InterPro" id="IPR050523">
    <property type="entry name" value="AKR_Detox_Biosynth"/>
</dbReference>
<dbReference type="SUPFAM" id="SSF51430">
    <property type="entry name" value="NAD(P)-linked oxidoreductase"/>
    <property type="match status" value="1"/>
</dbReference>
<dbReference type="PANTHER" id="PTHR43364:SF1">
    <property type="entry name" value="OXIDOREDUCTASE YDHF"/>
    <property type="match status" value="1"/>
</dbReference>
<dbReference type="GO" id="GO:0016491">
    <property type="term" value="F:oxidoreductase activity"/>
    <property type="evidence" value="ECO:0007669"/>
    <property type="project" value="InterPro"/>
</dbReference>
<dbReference type="InterPro" id="IPR020471">
    <property type="entry name" value="AKR"/>
</dbReference>
<reference evidence="2 3" key="1">
    <citation type="submission" date="2018-07" db="EMBL/GenBank/DDBJ databases">
        <title>Lactobacillus curvatus genome sequence.</title>
        <authorList>
            <person name="Prechtl R."/>
        </authorList>
    </citation>
    <scope>NUCLEOTIDE SEQUENCE [LARGE SCALE GENOMIC DNA]</scope>
    <source>
        <strain evidence="2 3">TMW 1.1928</strain>
    </source>
</reference>
<dbReference type="RefSeq" id="WP_076786542.1">
    <property type="nucleotide sequence ID" value="NZ_CABIVZ010000010.1"/>
</dbReference>